<evidence type="ECO:0000256" key="2">
    <source>
        <dbReference type="ARBA" id="ARBA00022490"/>
    </source>
</evidence>
<dbReference type="GO" id="GO:0006355">
    <property type="term" value="P:regulation of DNA-templated transcription"/>
    <property type="evidence" value="ECO:0000318"/>
    <property type="project" value="GO_Central"/>
</dbReference>
<dbReference type="InterPro" id="IPR006456">
    <property type="entry name" value="ZF_HD_homeobox_Cys/His_dimer"/>
</dbReference>
<dbReference type="GO" id="GO:0005634">
    <property type="term" value="C:nucleus"/>
    <property type="evidence" value="ECO:0000318"/>
    <property type="project" value="GO_Central"/>
</dbReference>
<keyword evidence="5" id="KW-0862">Zinc</keyword>
<dbReference type="HOGENOM" id="CLU_2253835_0_0_1"/>
<keyword evidence="2" id="KW-0963">Cytoplasm</keyword>
<dbReference type="InParanoid" id="I1INP4"/>
<dbReference type="NCBIfam" id="TIGR01566">
    <property type="entry name" value="ZF_HD_prot_N"/>
    <property type="match status" value="1"/>
</dbReference>
<evidence type="ECO:0000313" key="9">
    <source>
        <dbReference type="Proteomes" id="UP000008810"/>
    </source>
</evidence>
<dbReference type="GO" id="GO:0008270">
    <property type="term" value="F:zinc ion binding"/>
    <property type="evidence" value="ECO:0007669"/>
    <property type="project" value="UniProtKB-KW"/>
</dbReference>
<reference evidence="8" key="3">
    <citation type="submission" date="2018-08" db="UniProtKB">
        <authorList>
            <consortium name="EnsemblPlants"/>
        </authorList>
    </citation>
    <scope>IDENTIFICATION</scope>
    <source>
        <strain evidence="8">cv. Bd21</strain>
    </source>
</reference>
<name>I1INP4_BRADI</name>
<dbReference type="EMBL" id="CM000883">
    <property type="protein sequence ID" value="KQJ89516.1"/>
    <property type="molecule type" value="Genomic_DNA"/>
</dbReference>
<proteinExistence type="predicted"/>
<dbReference type="GO" id="GO:0005737">
    <property type="term" value="C:cytoplasm"/>
    <property type="evidence" value="ECO:0007669"/>
    <property type="project" value="UniProtKB-SubCell"/>
</dbReference>
<protein>
    <recommendedName>
        <fullName evidence="6">ZF-HD dimerization-type domain-containing protein</fullName>
    </recommendedName>
</protein>
<evidence type="ECO:0000256" key="5">
    <source>
        <dbReference type="ARBA" id="ARBA00022833"/>
    </source>
</evidence>
<organism evidence="7">
    <name type="scientific">Brachypodium distachyon</name>
    <name type="common">Purple false brome</name>
    <name type="synonym">Trachynia distachya</name>
    <dbReference type="NCBI Taxonomy" id="15368"/>
    <lineage>
        <taxon>Eukaryota</taxon>
        <taxon>Viridiplantae</taxon>
        <taxon>Streptophyta</taxon>
        <taxon>Embryophyta</taxon>
        <taxon>Tracheophyta</taxon>
        <taxon>Spermatophyta</taxon>
        <taxon>Magnoliopsida</taxon>
        <taxon>Liliopsida</taxon>
        <taxon>Poales</taxon>
        <taxon>Poaceae</taxon>
        <taxon>BOP clade</taxon>
        <taxon>Pooideae</taxon>
        <taxon>Stipodae</taxon>
        <taxon>Brachypodieae</taxon>
        <taxon>Brachypodium</taxon>
    </lineage>
</organism>
<reference evidence="7" key="2">
    <citation type="submission" date="2017-06" db="EMBL/GenBank/DDBJ databases">
        <title>WGS assembly of Brachypodium distachyon.</title>
        <authorList>
            <consortium name="The International Brachypodium Initiative"/>
            <person name="Lucas S."/>
            <person name="Harmon-Smith M."/>
            <person name="Lail K."/>
            <person name="Tice H."/>
            <person name="Grimwood J."/>
            <person name="Bruce D."/>
            <person name="Barry K."/>
            <person name="Shu S."/>
            <person name="Lindquist E."/>
            <person name="Wang M."/>
            <person name="Pitluck S."/>
            <person name="Vogel J.P."/>
            <person name="Garvin D.F."/>
            <person name="Mockler T.C."/>
            <person name="Schmutz J."/>
            <person name="Rokhsar D."/>
            <person name="Bevan M.W."/>
        </authorList>
    </citation>
    <scope>NUCLEOTIDE SEQUENCE</scope>
    <source>
        <strain evidence="7">Bd21</strain>
    </source>
</reference>
<reference evidence="7 8" key="1">
    <citation type="journal article" date="2010" name="Nature">
        <title>Genome sequencing and analysis of the model grass Brachypodium distachyon.</title>
        <authorList>
            <consortium name="International Brachypodium Initiative"/>
        </authorList>
    </citation>
    <scope>NUCLEOTIDE SEQUENCE [LARGE SCALE GENOMIC DNA]</scope>
    <source>
        <strain evidence="7 8">Bd21</strain>
    </source>
</reference>
<evidence type="ECO:0000313" key="8">
    <source>
        <dbReference type="EnsemblPlants" id="KQJ89516"/>
    </source>
</evidence>
<evidence type="ECO:0000313" key="7">
    <source>
        <dbReference type="EMBL" id="KQJ89516.1"/>
    </source>
</evidence>
<dbReference type="Pfam" id="PF04770">
    <property type="entry name" value="ZF-HD_dimer"/>
    <property type="match status" value="1"/>
</dbReference>
<gene>
    <name evidence="7" type="ORF">BRADI_4g26170v3</name>
</gene>
<keyword evidence="3" id="KW-0479">Metal-binding</keyword>
<dbReference type="PROSITE" id="PS51523">
    <property type="entry name" value="ZF_HD_DIMER"/>
    <property type="match status" value="1"/>
</dbReference>
<keyword evidence="9" id="KW-1185">Reference proteome</keyword>
<accession>I1INP4</accession>
<dbReference type="Proteomes" id="UP000008810">
    <property type="component" value="Chromosome 4"/>
</dbReference>
<dbReference type="Gramene" id="KQJ89516">
    <property type="protein sequence ID" value="KQJ89516"/>
    <property type="gene ID" value="BRADI_4g26170v3"/>
</dbReference>
<dbReference type="AlphaFoldDB" id="I1INP4"/>
<dbReference type="STRING" id="15368.I1INP4"/>
<evidence type="ECO:0000256" key="4">
    <source>
        <dbReference type="ARBA" id="ARBA00022771"/>
    </source>
</evidence>
<dbReference type="OrthoDB" id="682018at2759"/>
<evidence type="ECO:0000256" key="3">
    <source>
        <dbReference type="ARBA" id="ARBA00022723"/>
    </source>
</evidence>
<dbReference type="EnsemblPlants" id="KQJ89516">
    <property type="protein sequence ID" value="KQJ89516"/>
    <property type="gene ID" value="BRADI_4g26170v3"/>
</dbReference>
<comment type="subcellular location">
    <subcellularLocation>
        <location evidence="1">Cytoplasm</location>
    </subcellularLocation>
</comment>
<feature type="domain" description="ZF-HD dimerization-type" evidence="6">
    <location>
        <begin position="28"/>
        <end position="76"/>
    </location>
</feature>
<sequence>MSSSSSFQQQNGPASAQLSGVVTPVVCYTKCMRNHALAVGKHAVDGCGEFMASSPDPTAALTCAACGCHRSYHLREIIYEFSVLPPPPAVIDGQSPMNSAKTEN</sequence>
<evidence type="ECO:0000256" key="1">
    <source>
        <dbReference type="ARBA" id="ARBA00004496"/>
    </source>
</evidence>
<dbReference type="PANTHER" id="PTHR31948:SF162">
    <property type="entry name" value="MINI ZINC FINGER PROTEIN 2"/>
    <property type="match status" value="1"/>
</dbReference>
<dbReference type="GO" id="GO:0003700">
    <property type="term" value="F:DNA-binding transcription factor activity"/>
    <property type="evidence" value="ECO:0000318"/>
    <property type="project" value="GO_Central"/>
</dbReference>
<evidence type="ECO:0000259" key="6">
    <source>
        <dbReference type="PROSITE" id="PS51523"/>
    </source>
</evidence>
<keyword evidence="4" id="KW-0863">Zinc-finger</keyword>
<dbReference type="PANTHER" id="PTHR31948">
    <property type="entry name" value="ZINC-FINGER HOMEODOMAIN PROTEIN 2"/>
    <property type="match status" value="1"/>
</dbReference>
<dbReference type="GO" id="GO:0000976">
    <property type="term" value="F:transcription cis-regulatory region binding"/>
    <property type="evidence" value="ECO:0000318"/>
    <property type="project" value="GO_Central"/>
</dbReference>